<comment type="cofactor">
    <cofactor evidence="1">
        <name>FAD</name>
        <dbReference type="ChEBI" id="CHEBI:57692"/>
    </cofactor>
</comment>
<dbReference type="EMBL" id="AZRA01000031">
    <property type="protein sequence ID" value="KDB53100.1"/>
    <property type="molecule type" value="Genomic_DNA"/>
</dbReference>
<evidence type="ECO:0000256" key="5">
    <source>
        <dbReference type="ARBA" id="ARBA00023002"/>
    </source>
</evidence>
<dbReference type="InterPro" id="IPR013786">
    <property type="entry name" value="AcylCoA_DH/ox_N"/>
</dbReference>
<dbReference type="SUPFAM" id="SSF56645">
    <property type="entry name" value="Acyl-CoA dehydrogenase NM domain-like"/>
    <property type="match status" value="1"/>
</dbReference>
<dbReference type="InterPro" id="IPR046373">
    <property type="entry name" value="Acyl-CoA_Oxase/DH_mid-dom_sf"/>
</dbReference>
<dbReference type="CDD" id="cd00567">
    <property type="entry name" value="ACAD"/>
    <property type="match status" value="1"/>
</dbReference>
<evidence type="ECO:0000256" key="1">
    <source>
        <dbReference type="ARBA" id="ARBA00001974"/>
    </source>
</evidence>
<dbReference type="Pfam" id="PF00441">
    <property type="entry name" value="Acyl-CoA_dh_1"/>
    <property type="match status" value="1"/>
</dbReference>
<evidence type="ECO:0000313" key="9">
    <source>
        <dbReference type="Proteomes" id="UP000026714"/>
    </source>
</evidence>
<dbReference type="InterPro" id="IPR036250">
    <property type="entry name" value="AcylCo_DH-like_C"/>
</dbReference>
<reference evidence="8 9" key="1">
    <citation type="journal article" date="2014" name="FEMS Microbiol. Ecol.">
        <title>Sphaerotilus natans encrusted with nanoball-shaped Fe(III) oxide minerals formed by nitrate-reducing mixotrophic Fe(II) oxidation.</title>
        <authorList>
            <person name="Park S."/>
            <person name="Kim D.H."/>
            <person name="Lee J.H."/>
            <person name="Hur H.G."/>
        </authorList>
    </citation>
    <scope>NUCLEOTIDE SEQUENCE [LARGE SCALE GENOMIC DNA]</scope>
    <source>
        <strain evidence="8 9">DSM 6575</strain>
    </source>
</reference>
<organism evidence="8 9">
    <name type="scientific">Sphaerotilus natans subsp. natans DSM 6575</name>
    <dbReference type="NCBI Taxonomy" id="1286631"/>
    <lineage>
        <taxon>Bacteria</taxon>
        <taxon>Pseudomonadati</taxon>
        <taxon>Pseudomonadota</taxon>
        <taxon>Betaproteobacteria</taxon>
        <taxon>Burkholderiales</taxon>
        <taxon>Sphaerotilaceae</taxon>
        <taxon>Sphaerotilus</taxon>
    </lineage>
</organism>
<dbReference type="STRING" id="34103.SAMN05421778_11199"/>
<keyword evidence="5" id="KW-0560">Oxidoreductase</keyword>
<evidence type="ECO:0000256" key="4">
    <source>
        <dbReference type="ARBA" id="ARBA00022827"/>
    </source>
</evidence>
<dbReference type="Gene3D" id="2.40.110.10">
    <property type="entry name" value="Butyryl-CoA Dehydrogenase, subunit A, domain 2"/>
    <property type="match status" value="1"/>
</dbReference>
<dbReference type="InterPro" id="IPR009075">
    <property type="entry name" value="AcylCo_DH/oxidase_C"/>
</dbReference>
<evidence type="ECO:0000259" key="7">
    <source>
        <dbReference type="Pfam" id="PF02771"/>
    </source>
</evidence>
<accession>A0A059KP25</accession>
<dbReference type="Proteomes" id="UP000026714">
    <property type="component" value="Unassembled WGS sequence"/>
</dbReference>
<dbReference type="Pfam" id="PF02771">
    <property type="entry name" value="Acyl-CoA_dh_N"/>
    <property type="match status" value="1"/>
</dbReference>
<feature type="domain" description="Acyl-CoA dehydrogenase/oxidase N-terminal" evidence="7">
    <location>
        <begin position="6"/>
        <end position="117"/>
    </location>
</feature>
<dbReference type="PANTHER" id="PTHR43884">
    <property type="entry name" value="ACYL-COA DEHYDROGENASE"/>
    <property type="match status" value="1"/>
</dbReference>
<dbReference type="InterPro" id="IPR037069">
    <property type="entry name" value="AcylCoA_DH/ox_N_sf"/>
</dbReference>
<gene>
    <name evidence="8" type="ORF">X805_13280</name>
</gene>
<feature type="domain" description="Acyl-CoA dehydrogenase/oxidase C-terminal" evidence="6">
    <location>
        <begin position="234"/>
        <end position="366"/>
    </location>
</feature>
<dbReference type="GO" id="GO:0003995">
    <property type="term" value="F:acyl-CoA dehydrogenase activity"/>
    <property type="evidence" value="ECO:0007669"/>
    <property type="project" value="TreeGrafter"/>
</dbReference>
<dbReference type="AlphaFoldDB" id="A0A059KP25"/>
<keyword evidence="3" id="KW-0285">Flavoprotein</keyword>
<dbReference type="Gene3D" id="1.10.540.10">
    <property type="entry name" value="Acyl-CoA dehydrogenase/oxidase, N-terminal domain"/>
    <property type="match status" value="1"/>
</dbReference>
<keyword evidence="4" id="KW-0274">FAD</keyword>
<keyword evidence="9" id="KW-1185">Reference proteome</keyword>
<dbReference type="Gene3D" id="1.20.140.10">
    <property type="entry name" value="Butyryl-CoA Dehydrogenase, subunit A, domain 3"/>
    <property type="match status" value="1"/>
</dbReference>
<evidence type="ECO:0000256" key="3">
    <source>
        <dbReference type="ARBA" id="ARBA00022630"/>
    </source>
</evidence>
<comment type="caution">
    <text evidence="8">The sequence shown here is derived from an EMBL/GenBank/DDBJ whole genome shotgun (WGS) entry which is preliminary data.</text>
</comment>
<dbReference type="PANTHER" id="PTHR43884:SF20">
    <property type="entry name" value="ACYL-COA DEHYDROGENASE FADE28"/>
    <property type="match status" value="1"/>
</dbReference>
<proteinExistence type="inferred from homology"/>
<dbReference type="InterPro" id="IPR009100">
    <property type="entry name" value="AcylCoA_DH/oxidase_NM_dom_sf"/>
</dbReference>
<sequence>MDFDFSDEQAQLREAVRRWAERAHGFERHRAIVRDEGGDSAAVWAELAGLGLTALAVPEAHGGLGFGPVEAMVVMEELGRGRVGAPYAAAALVAPVLLSGAPEALQAAWLPRIAAGDARVVLAHQESGARYRLDRVETTLAAADGGGRLSGRKSLVPVGDRAEAVIVSARDETGRLALALVQRDAPGVTTRGHLLHDGTRAAEVTFRDAPAYRLSAAGTDALPALEHAADVAIAALCAEAVGLMDFIVALTADYLKTRRQFGVPIASFQALRHRLADCKMALELARSMSYLATLRLADAPELRRRAFAQAKVQLGQSMRFVGQQCVQMHGGIGVTDDYVGAHAFKRLTCMELQWGDTLHHLGQVSAQMQDTAGVFG</sequence>
<name>A0A059KP25_9BURK</name>
<protein>
    <submittedName>
        <fullName evidence="8">Acyl-CoA dehydrogenase domain-containing protein</fullName>
    </submittedName>
</protein>
<dbReference type="SUPFAM" id="SSF47203">
    <property type="entry name" value="Acyl-CoA dehydrogenase C-terminal domain-like"/>
    <property type="match status" value="1"/>
</dbReference>
<evidence type="ECO:0000313" key="8">
    <source>
        <dbReference type="EMBL" id="KDB53100.1"/>
    </source>
</evidence>
<dbReference type="RefSeq" id="WP_037479720.1">
    <property type="nucleotide sequence ID" value="NZ_AZRA01000031.1"/>
</dbReference>
<comment type="similarity">
    <text evidence="2">Belongs to the acyl-CoA dehydrogenase family.</text>
</comment>
<dbReference type="GO" id="GO:0050660">
    <property type="term" value="F:flavin adenine dinucleotide binding"/>
    <property type="evidence" value="ECO:0007669"/>
    <property type="project" value="InterPro"/>
</dbReference>
<evidence type="ECO:0000256" key="2">
    <source>
        <dbReference type="ARBA" id="ARBA00009347"/>
    </source>
</evidence>
<dbReference type="eggNOG" id="COG1960">
    <property type="taxonomic scope" value="Bacteria"/>
</dbReference>
<evidence type="ECO:0000259" key="6">
    <source>
        <dbReference type="Pfam" id="PF00441"/>
    </source>
</evidence>